<dbReference type="EMBL" id="JELY01003357">
    <property type="protein sequence ID" value="KYF49463.1"/>
    <property type="molecule type" value="Genomic_DNA"/>
</dbReference>
<evidence type="ECO:0000313" key="1">
    <source>
        <dbReference type="EMBL" id="KYF49463.1"/>
    </source>
</evidence>
<comment type="caution">
    <text evidence="1">The sequence shown here is derived from an EMBL/GenBank/DDBJ whole genome shotgun (WGS) entry which is preliminary data.</text>
</comment>
<name>A0A150P272_SORCE</name>
<proteinExistence type="predicted"/>
<reference evidence="1 2" key="1">
    <citation type="submission" date="2014-02" db="EMBL/GenBank/DDBJ databases">
        <title>The small core and large imbalanced accessory genome model reveals a collaborative survival strategy of Sorangium cellulosum strains in nature.</title>
        <authorList>
            <person name="Han K."/>
            <person name="Peng R."/>
            <person name="Blom J."/>
            <person name="Li Y.-Z."/>
        </authorList>
    </citation>
    <scope>NUCLEOTIDE SEQUENCE [LARGE SCALE GENOMIC DNA]</scope>
    <source>
        <strain evidence="1 2">So0157-25</strain>
    </source>
</reference>
<dbReference type="AlphaFoldDB" id="A0A150P272"/>
<accession>A0A150P272</accession>
<dbReference type="Proteomes" id="UP000075420">
    <property type="component" value="Unassembled WGS sequence"/>
</dbReference>
<evidence type="ECO:0000313" key="2">
    <source>
        <dbReference type="Proteomes" id="UP000075420"/>
    </source>
</evidence>
<organism evidence="1 2">
    <name type="scientific">Sorangium cellulosum</name>
    <name type="common">Polyangium cellulosum</name>
    <dbReference type="NCBI Taxonomy" id="56"/>
    <lineage>
        <taxon>Bacteria</taxon>
        <taxon>Pseudomonadati</taxon>
        <taxon>Myxococcota</taxon>
        <taxon>Polyangia</taxon>
        <taxon>Polyangiales</taxon>
        <taxon>Polyangiaceae</taxon>
        <taxon>Sorangium</taxon>
    </lineage>
</organism>
<gene>
    <name evidence="1" type="ORF">BE08_02960</name>
</gene>
<sequence length="192" mass="20730">MTQRAKRILVIGKRADILERGVAALNQQGHSAVGTVSASPDAEFHAGDFDLITVGGGVDPATRARLHARFKEQNKDVMVLDVYAPIAFRQIAWALRRSSVEGELGSAFSVTEGEGAFVARATIERACTLRLEVYSYPGAALEPEIARVADTSVAPGTHELEIPKELARGGFMAVLTLNGEEHHLHRLEQHPG</sequence>
<protein>
    <submittedName>
        <fullName evidence="1">Uncharacterized protein</fullName>
    </submittedName>
</protein>